<dbReference type="EMBL" id="GDHC01014846">
    <property type="protein sequence ID" value="JAQ03783.1"/>
    <property type="molecule type" value="Transcribed_RNA"/>
</dbReference>
<sequence>MVTIVATKNAVWCSHTCLVMKHVRHKVWCYRCYHNCRGKHGKPNNTTQTCNEDCDTGHGVTVIVIRYAIMYTFLLTVSLTCLVERQFAVRSIVFVALNIKTLSTNACDAPVDAISH</sequence>
<dbReference type="AlphaFoldDB" id="A0A146L5U0"/>
<name>A0A146L5U0_LYGHE</name>
<protein>
    <submittedName>
        <fullName evidence="1">Uncharacterized protein</fullName>
    </submittedName>
</protein>
<organism evidence="1">
    <name type="scientific">Lygus hesperus</name>
    <name type="common">Western plant bug</name>
    <dbReference type="NCBI Taxonomy" id="30085"/>
    <lineage>
        <taxon>Eukaryota</taxon>
        <taxon>Metazoa</taxon>
        <taxon>Ecdysozoa</taxon>
        <taxon>Arthropoda</taxon>
        <taxon>Hexapoda</taxon>
        <taxon>Insecta</taxon>
        <taxon>Pterygota</taxon>
        <taxon>Neoptera</taxon>
        <taxon>Paraneoptera</taxon>
        <taxon>Hemiptera</taxon>
        <taxon>Heteroptera</taxon>
        <taxon>Panheteroptera</taxon>
        <taxon>Cimicomorpha</taxon>
        <taxon>Miridae</taxon>
        <taxon>Mirini</taxon>
        <taxon>Lygus</taxon>
    </lineage>
</organism>
<gene>
    <name evidence="1" type="ORF">g.6543</name>
</gene>
<proteinExistence type="predicted"/>
<evidence type="ECO:0000313" key="1">
    <source>
        <dbReference type="EMBL" id="JAQ03783.1"/>
    </source>
</evidence>
<accession>A0A146L5U0</accession>
<reference evidence="1" key="1">
    <citation type="journal article" date="2016" name="Gigascience">
        <title>De novo construction of an expanded transcriptome assembly for the western tarnished plant bug, Lygus hesperus.</title>
        <authorList>
            <person name="Tassone E.E."/>
            <person name="Geib S.M."/>
            <person name="Hall B."/>
            <person name="Fabrick J.A."/>
            <person name="Brent C.S."/>
            <person name="Hull J.J."/>
        </authorList>
    </citation>
    <scope>NUCLEOTIDE SEQUENCE</scope>
</reference>